<evidence type="ECO:0008006" key="4">
    <source>
        <dbReference type="Google" id="ProtNLM"/>
    </source>
</evidence>
<sequence length="135" mass="15872">MSYMKLLCFALSVVVSFILFVKRKKVGKKVLFTAILLYVVSTAFLFVLKKMHIAVNPTWVLPIYDTFICYFLYIIVIVFTSSMVNKQLDFQIKQGNESKPFIAKLLKYREHIKTAYCLLFYFGSILMLYGVWFEM</sequence>
<name>A0ABT2FEV5_9NEIS</name>
<dbReference type="Proteomes" id="UP001166947">
    <property type="component" value="Unassembled WGS sequence"/>
</dbReference>
<evidence type="ECO:0000256" key="1">
    <source>
        <dbReference type="SAM" id="Phobius"/>
    </source>
</evidence>
<reference evidence="2" key="1">
    <citation type="submission" date="2022-08" db="EMBL/GenBank/DDBJ databases">
        <authorList>
            <person name="Volokhov D.V."/>
            <person name="Furtak V.A."/>
            <person name="Zagorodnyaya T.A."/>
        </authorList>
    </citation>
    <scope>NUCLEOTIDE SEQUENCE</scope>
    <source>
        <strain evidence="2">CSL10203-ORH2</strain>
    </source>
</reference>
<keyword evidence="1" id="KW-0472">Membrane</keyword>
<evidence type="ECO:0000313" key="2">
    <source>
        <dbReference type="EMBL" id="MCS4534716.1"/>
    </source>
</evidence>
<accession>A0ABT2FEV5</accession>
<proteinExistence type="predicted"/>
<evidence type="ECO:0000313" key="3">
    <source>
        <dbReference type="Proteomes" id="UP001166947"/>
    </source>
</evidence>
<protein>
    <recommendedName>
        <fullName evidence="4">DUF3899 domain-containing protein</fullName>
    </recommendedName>
</protein>
<keyword evidence="3" id="KW-1185">Reference proteome</keyword>
<feature type="transmembrane region" description="Helical" evidence="1">
    <location>
        <begin position="30"/>
        <end position="48"/>
    </location>
</feature>
<gene>
    <name evidence="2" type="ORF">NXS09_10505</name>
</gene>
<reference evidence="2" key="2">
    <citation type="journal article" date="2023" name="Curr. Microbiol.">
        <title>Neisseria montereyensis sp. nov., Isolated from Oropharynx of California Sea Lion (Zalophus californianus): Genomic, Phylogenetic, and Phenotypic Study.</title>
        <authorList>
            <person name="Volokhov D.V."/>
            <person name="Zagorodnyaya T.A."/>
            <person name="Furtak V.A."/>
            <person name="Nattanmai G."/>
            <person name="Randall L."/>
            <person name="Jose S."/>
            <person name="Gao Y."/>
            <person name="Gulland F.M."/>
            <person name="Eisenberg T."/>
            <person name="Delmonte P."/>
            <person name="Blom J."/>
            <person name="Mitchell K.K."/>
        </authorList>
    </citation>
    <scope>NUCLEOTIDE SEQUENCE</scope>
    <source>
        <strain evidence="2">CSL10203-ORH2</strain>
    </source>
</reference>
<organism evidence="2 3">
    <name type="scientific">Neisseria montereyensis</name>
    <dbReference type="NCBI Taxonomy" id="2973938"/>
    <lineage>
        <taxon>Bacteria</taxon>
        <taxon>Pseudomonadati</taxon>
        <taxon>Pseudomonadota</taxon>
        <taxon>Betaproteobacteria</taxon>
        <taxon>Neisseriales</taxon>
        <taxon>Neisseriaceae</taxon>
        <taxon>Neisseria</taxon>
    </lineage>
</organism>
<feature type="transmembrane region" description="Helical" evidence="1">
    <location>
        <begin position="6"/>
        <end position="23"/>
    </location>
</feature>
<dbReference type="RefSeq" id="WP_259292470.1">
    <property type="nucleotide sequence ID" value="NZ_JANUXW010000014.1"/>
</dbReference>
<comment type="caution">
    <text evidence="2">The sequence shown here is derived from an EMBL/GenBank/DDBJ whole genome shotgun (WGS) entry which is preliminary data.</text>
</comment>
<keyword evidence="1" id="KW-1133">Transmembrane helix</keyword>
<keyword evidence="1" id="KW-0812">Transmembrane</keyword>
<dbReference type="EMBL" id="JANUXW010000014">
    <property type="protein sequence ID" value="MCS4534716.1"/>
    <property type="molecule type" value="Genomic_DNA"/>
</dbReference>
<feature type="transmembrane region" description="Helical" evidence="1">
    <location>
        <begin position="60"/>
        <end position="84"/>
    </location>
</feature>
<feature type="transmembrane region" description="Helical" evidence="1">
    <location>
        <begin position="114"/>
        <end position="132"/>
    </location>
</feature>